<organism evidence="2 3">
    <name type="scientific">Ladona fulva</name>
    <name type="common">Scarce chaser dragonfly</name>
    <name type="synonym">Libellula fulva</name>
    <dbReference type="NCBI Taxonomy" id="123851"/>
    <lineage>
        <taxon>Eukaryota</taxon>
        <taxon>Metazoa</taxon>
        <taxon>Ecdysozoa</taxon>
        <taxon>Arthropoda</taxon>
        <taxon>Hexapoda</taxon>
        <taxon>Insecta</taxon>
        <taxon>Pterygota</taxon>
        <taxon>Palaeoptera</taxon>
        <taxon>Odonata</taxon>
        <taxon>Epiprocta</taxon>
        <taxon>Anisoptera</taxon>
        <taxon>Libelluloidea</taxon>
        <taxon>Libellulidae</taxon>
        <taxon>Ladona</taxon>
    </lineage>
</organism>
<comment type="caution">
    <text evidence="2">The sequence shown here is derived from an EMBL/GenBank/DDBJ whole genome shotgun (WGS) entry which is preliminary data.</text>
</comment>
<dbReference type="Gene3D" id="3.90.70.80">
    <property type="match status" value="1"/>
</dbReference>
<evidence type="ECO:0000259" key="1">
    <source>
        <dbReference type="PROSITE" id="PS50802"/>
    </source>
</evidence>
<sequence>MQNPWEWGGELEMSVMSFMYRRDFLIFREIGVPPFEGTSNGFKDKILLCYLQNNQYDSVYPKEHIKVAAFCQSIVYHTLYERVFKLEETDYAVNKMLHDKSVRLRRDSCIAQLNAYTQVRKQLLSNANGKYEVKIEDLPIESKLSEEWYNNAKEILLHGIIPFPYKVAKALDPDIYRNIEFDVWNEMRKELRWGICSSMYPGDSGELRVGSKCLVRLESLPGKELHAHIQEMSHGKGPVLVYIEELAQK</sequence>
<feature type="domain" description="OTU" evidence="1">
    <location>
        <begin position="1"/>
        <end position="62"/>
    </location>
</feature>
<dbReference type="CDD" id="cd20380">
    <property type="entry name" value="Tudor_TDRD13-like"/>
    <property type="match status" value="1"/>
</dbReference>
<dbReference type="Proteomes" id="UP000792457">
    <property type="component" value="Unassembled WGS sequence"/>
</dbReference>
<protein>
    <recommendedName>
        <fullName evidence="1">OTU domain-containing protein</fullName>
    </recommendedName>
</protein>
<evidence type="ECO:0000313" key="2">
    <source>
        <dbReference type="EMBL" id="KAG8227252.1"/>
    </source>
</evidence>
<proteinExistence type="predicted"/>
<name>A0A8K0K2R9_LADFU</name>
<dbReference type="AlphaFoldDB" id="A0A8K0K2R9"/>
<reference evidence="2" key="1">
    <citation type="submission" date="2013-04" db="EMBL/GenBank/DDBJ databases">
        <authorList>
            <person name="Qu J."/>
            <person name="Murali S.C."/>
            <person name="Bandaranaike D."/>
            <person name="Bellair M."/>
            <person name="Blankenburg K."/>
            <person name="Chao H."/>
            <person name="Dinh H."/>
            <person name="Doddapaneni H."/>
            <person name="Downs B."/>
            <person name="Dugan-Rocha S."/>
            <person name="Elkadiri S."/>
            <person name="Gnanaolivu R.D."/>
            <person name="Hernandez B."/>
            <person name="Javaid M."/>
            <person name="Jayaseelan J.C."/>
            <person name="Lee S."/>
            <person name="Li M."/>
            <person name="Ming W."/>
            <person name="Munidasa M."/>
            <person name="Muniz J."/>
            <person name="Nguyen L."/>
            <person name="Ongeri F."/>
            <person name="Osuji N."/>
            <person name="Pu L.-L."/>
            <person name="Puazo M."/>
            <person name="Qu C."/>
            <person name="Quiroz J."/>
            <person name="Raj R."/>
            <person name="Weissenberger G."/>
            <person name="Xin Y."/>
            <person name="Zou X."/>
            <person name="Han Y."/>
            <person name="Richards S."/>
            <person name="Worley K."/>
            <person name="Muzny D."/>
            <person name="Gibbs R."/>
        </authorList>
    </citation>
    <scope>NUCLEOTIDE SEQUENCE</scope>
    <source>
        <strain evidence="2">Sampled in the wild</strain>
    </source>
</reference>
<keyword evidence="3" id="KW-1185">Reference proteome</keyword>
<dbReference type="PROSITE" id="PS50802">
    <property type="entry name" value="OTU"/>
    <property type="match status" value="1"/>
</dbReference>
<dbReference type="InterPro" id="IPR049770">
    <property type="entry name" value="OTU_Tudor"/>
</dbReference>
<reference evidence="2" key="2">
    <citation type="submission" date="2017-10" db="EMBL/GenBank/DDBJ databases">
        <title>Ladona fulva Genome sequencing and assembly.</title>
        <authorList>
            <person name="Murali S."/>
            <person name="Richards S."/>
            <person name="Bandaranaike D."/>
            <person name="Bellair M."/>
            <person name="Blankenburg K."/>
            <person name="Chao H."/>
            <person name="Dinh H."/>
            <person name="Doddapaneni H."/>
            <person name="Dugan-Rocha S."/>
            <person name="Elkadiri S."/>
            <person name="Gnanaolivu R."/>
            <person name="Hernandez B."/>
            <person name="Skinner E."/>
            <person name="Javaid M."/>
            <person name="Lee S."/>
            <person name="Li M."/>
            <person name="Ming W."/>
            <person name="Munidasa M."/>
            <person name="Muniz J."/>
            <person name="Nguyen L."/>
            <person name="Hughes D."/>
            <person name="Osuji N."/>
            <person name="Pu L.-L."/>
            <person name="Puazo M."/>
            <person name="Qu C."/>
            <person name="Quiroz J."/>
            <person name="Raj R."/>
            <person name="Weissenberger G."/>
            <person name="Xin Y."/>
            <person name="Zou X."/>
            <person name="Han Y."/>
            <person name="Worley K."/>
            <person name="Muzny D."/>
            <person name="Gibbs R."/>
        </authorList>
    </citation>
    <scope>NUCLEOTIDE SEQUENCE</scope>
    <source>
        <strain evidence="2">Sampled in the wild</strain>
    </source>
</reference>
<accession>A0A8K0K2R9</accession>
<dbReference type="OrthoDB" id="10017659at2759"/>
<dbReference type="EMBL" id="KZ308316">
    <property type="protein sequence ID" value="KAG8227252.1"/>
    <property type="molecule type" value="Genomic_DNA"/>
</dbReference>
<gene>
    <name evidence="2" type="ORF">J437_LFUL003983</name>
</gene>
<evidence type="ECO:0000313" key="3">
    <source>
        <dbReference type="Proteomes" id="UP000792457"/>
    </source>
</evidence>
<dbReference type="InterPro" id="IPR003323">
    <property type="entry name" value="OTU_dom"/>
</dbReference>